<dbReference type="eggNOG" id="COG0334">
    <property type="taxonomic scope" value="Bacteria"/>
</dbReference>
<dbReference type="InterPro" id="IPR050724">
    <property type="entry name" value="Glu_Leu_Phe_Val_DH"/>
</dbReference>
<gene>
    <name evidence="10" type="ORF">HMPREF9233_00848</name>
</gene>
<evidence type="ECO:0000313" key="10">
    <source>
        <dbReference type="EMBL" id="EKU95087.1"/>
    </source>
</evidence>
<dbReference type="FunFam" id="1.10.285.10:FF:000001">
    <property type="entry name" value="Glutamate dehydrogenase"/>
    <property type="match status" value="1"/>
</dbReference>
<feature type="binding site" evidence="6">
    <location>
        <position position="241"/>
    </location>
    <ligand>
        <name>NAD(+)</name>
        <dbReference type="ChEBI" id="CHEBI:57540"/>
    </ligand>
</feature>
<dbReference type="AlphaFoldDB" id="K9EVS8"/>
<dbReference type="Proteomes" id="UP000009888">
    <property type="component" value="Unassembled WGS sequence"/>
</dbReference>
<keyword evidence="6" id="KW-0520">NAD</keyword>
<dbReference type="NCBIfam" id="NF006929">
    <property type="entry name" value="PRK09414.1"/>
    <property type="match status" value="1"/>
</dbReference>
<comment type="caution">
    <text evidence="10">The sequence shown here is derived from an EMBL/GenBank/DDBJ whole genome shotgun (WGS) entry which is preliminary data.</text>
</comment>
<dbReference type="FunFam" id="3.40.50.10860:FF:000002">
    <property type="entry name" value="Glutamate dehydrogenase"/>
    <property type="match status" value="1"/>
</dbReference>
<dbReference type="RefSeq" id="WP_007001054.1">
    <property type="nucleotide sequence ID" value="NZ_JH992955.1"/>
</dbReference>
<dbReference type="PIRSF" id="PIRSF000185">
    <property type="entry name" value="Glu_DH"/>
    <property type="match status" value="1"/>
</dbReference>
<feature type="domain" description="Glutamate/phenylalanine/leucine/valine/L-tryptophan dehydrogenase C-terminal" evidence="9">
    <location>
        <begin position="203"/>
        <end position="443"/>
    </location>
</feature>
<feature type="binding site" evidence="6">
    <location>
        <position position="90"/>
    </location>
    <ligand>
        <name>substrate</name>
    </ligand>
</feature>
<dbReference type="InterPro" id="IPR006095">
    <property type="entry name" value="Glu/Leu/Phe/Val/Trp_DH"/>
</dbReference>
<dbReference type="SMART" id="SM00839">
    <property type="entry name" value="ELFV_dehydrog"/>
    <property type="match status" value="1"/>
</dbReference>
<accession>K9EVS8</accession>
<dbReference type="InterPro" id="IPR014362">
    <property type="entry name" value="Glu_DH"/>
</dbReference>
<feature type="binding site" evidence="6">
    <location>
        <position position="377"/>
    </location>
    <ligand>
        <name>substrate</name>
    </ligand>
</feature>
<dbReference type="GO" id="GO:0000166">
    <property type="term" value="F:nucleotide binding"/>
    <property type="evidence" value="ECO:0007669"/>
    <property type="project" value="UniProtKB-KW"/>
</dbReference>
<dbReference type="STRING" id="202789.GCA_001457435_01277"/>
<dbReference type="FunFam" id="3.40.50.720:FF:000030">
    <property type="entry name" value="Glutamate dehydrogenase"/>
    <property type="match status" value="1"/>
</dbReference>
<evidence type="ECO:0000256" key="6">
    <source>
        <dbReference type="PIRSR" id="PIRSR000185-2"/>
    </source>
</evidence>
<dbReference type="Gene3D" id="3.40.50.720">
    <property type="entry name" value="NAD(P)-binding Rossmann-like Domain"/>
    <property type="match status" value="1"/>
</dbReference>
<proteinExistence type="inferred from homology"/>
<keyword evidence="3 4" id="KW-0560">Oxidoreductase</keyword>
<organism evidence="10 11">
    <name type="scientific">Actinobaculum massiliense ACS-171-V-Col2</name>
    <dbReference type="NCBI Taxonomy" id="883066"/>
    <lineage>
        <taxon>Bacteria</taxon>
        <taxon>Bacillati</taxon>
        <taxon>Actinomycetota</taxon>
        <taxon>Actinomycetes</taxon>
        <taxon>Actinomycetales</taxon>
        <taxon>Actinomycetaceae</taxon>
        <taxon>Actinobaculum</taxon>
    </lineage>
</organism>
<dbReference type="GO" id="GO:0005829">
    <property type="term" value="C:cytosol"/>
    <property type="evidence" value="ECO:0007669"/>
    <property type="project" value="TreeGrafter"/>
</dbReference>
<sequence length="445" mass="48161">MQNNIRQVYESVVERNPGEPEFHQAVEEFIESIVPVLEARPEYADEAILERIVEPERAIIFRVPWVDDAGKIQVNRGYRIEFNSALGPYKGGLRFHPSVNISILKFLGFEQIFKNALTRQHIGGGKGGANFDPKGKSDGEVMRFCQSFMTELYRHIGPNTDVPAGDIGVGGREIGYLFGQYRRLTNRFDAGVLTGKGVGYGGSLARTEATGYGAVYFAQAMFEQRGESLEGKTIAVSGSGNVALYAIQKAHELGAKVVTASDSSGTIYAPEGIDFEVLREIKEDQRGRVSDYAERTGAEYREGAKPWDVEGIDLAFPCATQNELDEDAAKALISGGVRGVVEGANMPTTLAATRMFQEAGVLFAPGKAANAGGVATSAIEMQQNSVRQSWEFDDVDARLHTIMEDIHDTALAAADRYGHPGDYITGANAAGFEAVADAMIAQGVI</sequence>
<protein>
    <recommendedName>
        <fullName evidence="4">Glutamate dehydrogenase</fullName>
    </recommendedName>
</protein>
<dbReference type="InterPro" id="IPR033922">
    <property type="entry name" value="NAD_bind_Glu_DH"/>
</dbReference>
<feature type="binding site" evidence="6">
    <location>
        <position position="111"/>
    </location>
    <ligand>
        <name>substrate</name>
    </ligand>
</feature>
<dbReference type="Pfam" id="PF00208">
    <property type="entry name" value="ELFV_dehydrog"/>
    <property type="match status" value="1"/>
</dbReference>
<evidence type="ECO:0000256" key="8">
    <source>
        <dbReference type="RuleBase" id="RU004417"/>
    </source>
</evidence>
<dbReference type="Gene3D" id="3.40.50.10860">
    <property type="entry name" value="Leucine Dehydrogenase, chain A, domain 1"/>
    <property type="match status" value="1"/>
</dbReference>
<dbReference type="Gene3D" id="1.10.285.10">
    <property type="entry name" value="Glutamate Dehydrogenase, chain A, domain 3"/>
    <property type="match status" value="2"/>
</dbReference>
<comment type="similarity">
    <text evidence="1 4 8">Belongs to the Glu/Leu/Phe/Val dehydrogenases family.</text>
</comment>
<keyword evidence="11" id="KW-1185">Reference proteome</keyword>
<feature type="binding site" evidence="6">
    <location>
        <position position="210"/>
    </location>
    <ligand>
        <name>NAD(+)</name>
        <dbReference type="ChEBI" id="CHEBI:57540"/>
    </ligand>
</feature>
<dbReference type="GO" id="GO:0004354">
    <property type="term" value="F:glutamate dehydrogenase (NADP+) activity"/>
    <property type="evidence" value="ECO:0007669"/>
    <property type="project" value="TreeGrafter"/>
</dbReference>
<dbReference type="HOGENOM" id="CLU_025763_2_1_11"/>
<dbReference type="PANTHER" id="PTHR43571:SF1">
    <property type="entry name" value="NADP-SPECIFIC GLUTAMATE DEHYDROGENASE 1-RELATED"/>
    <property type="match status" value="1"/>
</dbReference>
<evidence type="ECO:0000256" key="3">
    <source>
        <dbReference type="ARBA" id="ARBA00023002"/>
    </source>
</evidence>
<feature type="binding site" evidence="6">
    <location>
        <position position="114"/>
    </location>
    <ligand>
        <name>substrate</name>
    </ligand>
</feature>
<evidence type="ECO:0000256" key="1">
    <source>
        <dbReference type="ARBA" id="ARBA00006382"/>
    </source>
</evidence>
<name>K9EVS8_9ACTO</name>
<dbReference type="PANTHER" id="PTHR43571">
    <property type="entry name" value="NADP-SPECIFIC GLUTAMATE DEHYDROGENASE 1-RELATED"/>
    <property type="match status" value="1"/>
</dbReference>
<evidence type="ECO:0000259" key="9">
    <source>
        <dbReference type="SMART" id="SM00839"/>
    </source>
</evidence>
<dbReference type="InterPro" id="IPR006097">
    <property type="entry name" value="Glu/Leu/Phe/Val/Trp_DH_dimer"/>
</dbReference>
<comment type="subunit">
    <text evidence="2">Homohexamer.</text>
</comment>
<evidence type="ECO:0000256" key="7">
    <source>
        <dbReference type="PIRSR" id="PIRSR000185-3"/>
    </source>
</evidence>
<dbReference type="PATRIC" id="fig|883066.3.peg.885"/>
<evidence type="ECO:0000256" key="2">
    <source>
        <dbReference type="ARBA" id="ARBA00011643"/>
    </source>
</evidence>
<feature type="site" description="Important for catalysis" evidence="7">
    <location>
        <position position="166"/>
    </location>
</feature>
<dbReference type="GO" id="GO:0006537">
    <property type="term" value="P:glutamate biosynthetic process"/>
    <property type="evidence" value="ECO:0007669"/>
    <property type="project" value="TreeGrafter"/>
</dbReference>
<dbReference type="InterPro" id="IPR046346">
    <property type="entry name" value="Aminoacid_DH-like_N_sf"/>
</dbReference>
<feature type="active site" description="Proton donor" evidence="5">
    <location>
        <position position="126"/>
    </location>
</feature>
<keyword evidence="6" id="KW-0547">Nucleotide-binding</keyword>
<reference evidence="10 11" key="1">
    <citation type="submission" date="2012-09" db="EMBL/GenBank/DDBJ databases">
        <title>The Genome Sequence of Actinobaculum massiliae ACS-171-V-COL2.</title>
        <authorList>
            <consortium name="The Broad Institute Genome Sequencing Platform"/>
            <person name="Earl A."/>
            <person name="Ward D."/>
            <person name="Feldgarden M."/>
            <person name="Gevers D."/>
            <person name="Saerens B."/>
            <person name="Vaneechoutte M."/>
            <person name="Walker B."/>
            <person name="Young S.K."/>
            <person name="Zeng Q."/>
            <person name="Gargeya S."/>
            <person name="Fitzgerald M."/>
            <person name="Haas B."/>
            <person name="Abouelleil A."/>
            <person name="Alvarado L."/>
            <person name="Arachchi H.M."/>
            <person name="Berlin A."/>
            <person name="Chapman S.B."/>
            <person name="Goldberg J."/>
            <person name="Griggs A."/>
            <person name="Gujja S."/>
            <person name="Hansen M."/>
            <person name="Howarth C."/>
            <person name="Imamovic A."/>
            <person name="Larimer J."/>
            <person name="McCowen C."/>
            <person name="Montmayeur A."/>
            <person name="Murphy C."/>
            <person name="Neiman D."/>
            <person name="Pearson M."/>
            <person name="Priest M."/>
            <person name="Roberts A."/>
            <person name="Saif S."/>
            <person name="Shea T."/>
            <person name="Sisk P."/>
            <person name="Sykes S."/>
            <person name="Wortman J."/>
            <person name="Nusbaum C."/>
            <person name="Birren B."/>
        </authorList>
    </citation>
    <scope>NUCLEOTIDE SEQUENCE [LARGE SCALE GENOMIC DNA]</scope>
    <source>
        <strain evidence="11">ACS-171-V-Col2</strain>
    </source>
</reference>
<dbReference type="InterPro" id="IPR036291">
    <property type="entry name" value="NAD(P)-bd_dom_sf"/>
</dbReference>
<dbReference type="SUPFAM" id="SSF53223">
    <property type="entry name" value="Aminoacid dehydrogenase-like, N-terminal domain"/>
    <property type="match status" value="1"/>
</dbReference>
<evidence type="ECO:0000313" key="11">
    <source>
        <dbReference type="Proteomes" id="UP000009888"/>
    </source>
</evidence>
<dbReference type="SUPFAM" id="SSF51735">
    <property type="entry name" value="NAD(P)-binding Rossmann-fold domains"/>
    <property type="match status" value="1"/>
</dbReference>
<dbReference type="Pfam" id="PF02812">
    <property type="entry name" value="ELFV_dehydrog_N"/>
    <property type="match status" value="1"/>
</dbReference>
<evidence type="ECO:0000256" key="4">
    <source>
        <dbReference type="PIRNR" id="PIRNR000185"/>
    </source>
</evidence>
<feature type="binding site" evidence="6">
    <location>
        <position position="165"/>
    </location>
    <ligand>
        <name>substrate</name>
    </ligand>
</feature>
<dbReference type="PRINTS" id="PR00082">
    <property type="entry name" value="GLFDHDRGNASE"/>
</dbReference>
<dbReference type="EMBL" id="AGWL01000005">
    <property type="protein sequence ID" value="EKU95087.1"/>
    <property type="molecule type" value="Genomic_DNA"/>
</dbReference>
<dbReference type="CDD" id="cd05313">
    <property type="entry name" value="NAD_bind_2_Glu_DH"/>
    <property type="match status" value="1"/>
</dbReference>
<dbReference type="InterPro" id="IPR006096">
    <property type="entry name" value="Glu/Leu/Phe/Val/Trp_DH_C"/>
</dbReference>
<evidence type="ECO:0000256" key="5">
    <source>
        <dbReference type="PIRSR" id="PIRSR000185-1"/>
    </source>
</evidence>